<evidence type="ECO:0000259" key="3">
    <source>
        <dbReference type="PROSITE" id="PS50157"/>
    </source>
</evidence>
<dbReference type="InterPro" id="IPR032675">
    <property type="entry name" value="LRR_dom_sf"/>
</dbReference>
<keyword evidence="1" id="KW-0479">Metal-binding</keyword>
<dbReference type="PROSITE" id="PS00028">
    <property type="entry name" value="ZINC_FINGER_C2H2_1"/>
    <property type="match status" value="1"/>
</dbReference>
<feature type="region of interest" description="Disordered" evidence="2">
    <location>
        <begin position="1017"/>
        <end position="1071"/>
    </location>
</feature>
<evidence type="ECO:0000256" key="1">
    <source>
        <dbReference type="PROSITE-ProRule" id="PRU00042"/>
    </source>
</evidence>
<dbReference type="RefSeq" id="XP_031027330.1">
    <property type="nucleotide sequence ID" value="XM_031166576.1"/>
</dbReference>
<dbReference type="InterPro" id="IPR013087">
    <property type="entry name" value="Znf_C2H2_type"/>
</dbReference>
<feature type="compositionally biased region" description="Polar residues" evidence="2">
    <location>
        <begin position="975"/>
        <end position="986"/>
    </location>
</feature>
<feature type="region of interest" description="Disordered" evidence="2">
    <location>
        <begin position="966"/>
        <end position="990"/>
    </location>
</feature>
<keyword evidence="1" id="KW-0863">Zinc-finger</keyword>
<reference evidence="4 5" key="1">
    <citation type="journal article" date="2019" name="Sci. Rep.">
        <title>Comparative genomics of chytrid fungi reveal insights into the obligate biotrophic and pathogenic lifestyle of Synchytrium endobioticum.</title>
        <authorList>
            <person name="van de Vossenberg B.T.L.H."/>
            <person name="Warris S."/>
            <person name="Nguyen H.D.T."/>
            <person name="van Gent-Pelzer M.P.E."/>
            <person name="Joly D.L."/>
            <person name="van de Geest H.C."/>
            <person name="Bonants P.J.M."/>
            <person name="Smith D.S."/>
            <person name="Levesque C.A."/>
            <person name="van der Lee T.A.J."/>
        </authorList>
    </citation>
    <scope>NUCLEOTIDE SEQUENCE [LARGE SCALE GENOMIC DNA]</scope>
    <source>
        <strain evidence="4 5">JEL517</strain>
    </source>
</reference>
<protein>
    <recommendedName>
        <fullName evidence="3">C2H2-type domain-containing protein</fullName>
    </recommendedName>
</protein>
<dbReference type="AlphaFoldDB" id="A0A507CE14"/>
<dbReference type="GO" id="GO:0008270">
    <property type="term" value="F:zinc ion binding"/>
    <property type="evidence" value="ECO:0007669"/>
    <property type="project" value="UniProtKB-KW"/>
</dbReference>
<accession>A0A507CE14</accession>
<evidence type="ECO:0000313" key="4">
    <source>
        <dbReference type="EMBL" id="TPX37419.1"/>
    </source>
</evidence>
<evidence type="ECO:0000256" key="2">
    <source>
        <dbReference type="SAM" id="MobiDB-lite"/>
    </source>
</evidence>
<feature type="domain" description="C2H2-type" evidence="3">
    <location>
        <begin position="994"/>
        <end position="1023"/>
    </location>
</feature>
<feature type="compositionally biased region" description="Low complexity" evidence="2">
    <location>
        <begin position="908"/>
        <end position="925"/>
    </location>
</feature>
<feature type="compositionally biased region" description="Basic residues" evidence="2">
    <location>
        <begin position="1025"/>
        <end position="1034"/>
    </location>
</feature>
<proteinExistence type="predicted"/>
<feature type="compositionally biased region" description="Polar residues" evidence="2">
    <location>
        <begin position="1059"/>
        <end position="1071"/>
    </location>
</feature>
<comment type="caution">
    <text evidence="4">The sequence shown here is derived from an EMBL/GenBank/DDBJ whole genome shotgun (WGS) entry which is preliminary data.</text>
</comment>
<sequence>MTGTINQSNNTHNTNHQYSPILQPFIVSQIFKHLQHQIDKYNAMLVAKSSWSYEGIKALYSDLCLRTTRLVDITGHQSQQQRSDMPLWCFGDRLRKLSNAILGTRTINPGDLVSTPTLSLSLRDLNGGVVANGDINHDDDGHDDGGSSREGSQRNEPLAKPHGHYVKTMTILIYIPDALPNAHQMDADISLLASYLSVPLSELLYIPPPSSPNILLTAQHVKNAITGTCTLDLAYLAQILPVLNQVEKVCCRFVVVPPDGLPVAISRPVLELDSPQQPTTDAMMNFAKVMQTLQPASCKTFEAVIGGCTRSGVYAMLLLNAYSGARKRVGLYPLDYIRPKMLRDLFLSTNNVVDLELCHRSLTDGSLSLLAEPLQNLEKLTISVDPHSTSSQTDPNVCSIVSQSLNAFLASHPTLKSVRIYGLNVLDKSTQLLDDDMAVHVSQFGINLTTLFLPDCYFLRGQGVLTTSWTLLQHLNLEGCIYASAPFLGSIASSCIHLVTVNVSHTLCDTTAFIQFMKCKNLQIMSARNCEYLGLSVLPPLVTALCRADEPVNVFDNHSIEKEDDYVNDEKYPSSWMKKQKKKAGLASPLAGGMLQQLQQMDLSLSINPFGQNTLPNVLTSNLVKALLYLGRLCPNLELIVVKYTVGSVTTQDTAAILQIFKSWYLRRIDSVVGSQSEGIDVKSYRRSWDEFAEMAGILSFERIDLTPHSPGWKMWVDWQDATNIFRQQERQEGRPSFVNNGMMDQKMDLNAAVLPMWRSAVPVNTIEGAGAAANILTQMSGRSPQISGLQMNSDGSHLFMGASASSSVDINSSSVAYFQPDVPILRLPPGIPRLELLEQQQQPQMTLSLQPPQSYQLASQYSQYPTLLPPIPENQIDQGFITTKPQYAHTVHHMSDPSSPPLPLTRPSPEQQHQQQPKQKQRQSSDTDTYFLPLPPRASRQKELKYKEVDSDAEEVMPIKKLAELRRQKEKEATTNSNGNDSASPSAEDEFPFACGIKGCDRKFRNSRAVLRHRAWHTNPSFRKGPKVAKRKAPKSEPNWFMVATAAEREESNKDDGSSSPLSETGDCSS</sequence>
<feature type="compositionally biased region" description="Basic and acidic residues" evidence="2">
    <location>
        <begin position="135"/>
        <end position="159"/>
    </location>
</feature>
<feature type="compositionally biased region" description="Basic and acidic residues" evidence="2">
    <location>
        <begin position="1048"/>
        <end position="1058"/>
    </location>
</feature>
<keyword evidence="1" id="KW-0862">Zinc</keyword>
<dbReference type="Proteomes" id="UP000319731">
    <property type="component" value="Unassembled WGS sequence"/>
</dbReference>
<feature type="compositionally biased region" description="Basic and acidic residues" evidence="2">
    <location>
        <begin position="941"/>
        <end position="951"/>
    </location>
</feature>
<dbReference type="GeneID" id="42001873"/>
<dbReference type="SUPFAM" id="SSF52047">
    <property type="entry name" value="RNI-like"/>
    <property type="match status" value="1"/>
</dbReference>
<dbReference type="OrthoDB" id="2153609at2759"/>
<feature type="region of interest" description="Disordered" evidence="2">
    <location>
        <begin position="890"/>
        <end position="954"/>
    </location>
</feature>
<gene>
    <name evidence="4" type="ORF">SmJEL517_g00647</name>
</gene>
<feature type="region of interest" description="Disordered" evidence="2">
    <location>
        <begin position="132"/>
        <end position="160"/>
    </location>
</feature>
<organism evidence="4 5">
    <name type="scientific">Synchytrium microbalum</name>
    <dbReference type="NCBI Taxonomy" id="1806994"/>
    <lineage>
        <taxon>Eukaryota</taxon>
        <taxon>Fungi</taxon>
        <taxon>Fungi incertae sedis</taxon>
        <taxon>Chytridiomycota</taxon>
        <taxon>Chytridiomycota incertae sedis</taxon>
        <taxon>Chytridiomycetes</taxon>
        <taxon>Synchytriales</taxon>
        <taxon>Synchytriaceae</taxon>
        <taxon>Synchytrium</taxon>
    </lineage>
</organism>
<dbReference type="PROSITE" id="PS50157">
    <property type="entry name" value="ZINC_FINGER_C2H2_2"/>
    <property type="match status" value="1"/>
</dbReference>
<dbReference type="Gene3D" id="3.80.10.10">
    <property type="entry name" value="Ribonuclease Inhibitor"/>
    <property type="match status" value="1"/>
</dbReference>
<dbReference type="EMBL" id="QEAO01000002">
    <property type="protein sequence ID" value="TPX37419.1"/>
    <property type="molecule type" value="Genomic_DNA"/>
</dbReference>
<name>A0A507CE14_9FUNG</name>
<keyword evidence="5" id="KW-1185">Reference proteome</keyword>
<evidence type="ECO:0000313" key="5">
    <source>
        <dbReference type="Proteomes" id="UP000319731"/>
    </source>
</evidence>